<reference evidence="2 3" key="1">
    <citation type="submission" date="2018-11" db="EMBL/GenBank/DDBJ databases">
        <title>Genome assembly of Steccherinum ochraceum LE-BIN_3174, the white-rot fungus of the Steccherinaceae family (The Residual Polyporoid clade, Polyporales, Basidiomycota).</title>
        <authorList>
            <person name="Fedorova T.V."/>
            <person name="Glazunova O.A."/>
            <person name="Landesman E.O."/>
            <person name="Moiseenko K.V."/>
            <person name="Psurtseva N.V."/>
            <person name="Savinova O.S."/>
            <person name="Shakhova N.V."/>
            <person name="Tyazhelova T.V."/>
            <person name="Vasina D.V."/>
        </authorList>
    </citation>
    <scope>NUCLEOTIDE SEQUENCE [LARGE SCALE GENOMIC DNA]</scope>
    <source>
        <strain evidence="2 3">LE-BIN_3174</strain>
    </source>
</reference>
<dbReference type="EMBL" id="RWJN01000498">
    <property type="protein sequence ID" value="TCD61161.1"/>
    <property type="molecule type" value="Genomic_DNA"/>
</dbReference>
<keyword evidence="3" id="KW-1185">Reference proteome</keyword>
<protein>
    <submittedName>
        <fullName evidence="2">Uncharacterized protein</fullName>
    </submittedName>
</protein>
<evidence type="ECO:0000313" key="2">
    <source>
        <dbReference type="EMBL" id="TCD61161.1"/>
    </source>
</evidence>
<comment type="caution">
    <text evidence="2">The sequence shown here is derived from an EMBL/GenBank/DDBJ whole genome shotgun (WGS) entry which is preliminary data.</text>
</comment>
<feature type="region of interest" description="Disordered" evidence="1">
    <location>
        <begin position="1"/>
        <end position="27"/>
    </location>
</feature>
<feature type="compositionally biased region" description="Low complexity" evidence="1">
    <location>
        <begin position="11"/>
        <end position="20"/>
    </location>
</feature>
<feature type="non-terminal residue" evidence="2">
    <location>
        <position position="84"/>
    </location>
</feature>
<accession>A0A4R0R2A5</accession>
<organism evidence="2 3">
    <name type="scientific">Steccherinum ochraceum</name>
    <dbReference type="NCBI Taxonomy" id="92696"/>
    <lineage>
        <taxon>Eukaryota</taxon>
        <taxon>Fungi</taxon>
        <taxon>Dikarya</taxon>
        <taxon>Basidiomycota</taxon>
        <taxon>Agaricomycotina</taxon>
        <taxon>Agaricomycetes</taxon>
        <taxon>Polyporales</taxon>
        <taxon>Steccherinaceae</taxon>
        <taxon>Steccherinum</taxon>
    </lineage>
</organism>
<evidence type="ECO:0000313" key="3">
    <source>
        <dbReference type="Proteomes" id="UP000292702"/>
    </source>
</evidence>
<name>A0A4R0R2A5_9APHY</name>
<sequence>MRNTLPLHFRSQPSAPTTVTTPPPQHPVPTIRFTSATPSMVANSSSFDASTSFTSSAAPFASSPLAPKVSKQDSEVPRKRLVPK</sequence>
<dbReference type="Proteomes" id="UP000292702">
    <property type="component" value="Unassembled WGS sequence"/>
</dbReference>
<dbReference type="STRING" id="92696.A0A4R0R2A5"/>
<evidence type="ECO:0000256" key="1">
    <source>
        <dbReference type="SAM" id="MobiDB-lite"/>
    </source>
</evidence>
<gene>
    <name evidence="2" type="ORF">EIP91_008841</name>
</gene>
<dbReference type="AlphaFoldDB" id="A0A4R0R2A5"/>
<feature type="region of interest" description="Disordered" evidence="1">
    <location>
        <begin position="41"/>
        <end position="84"/>
    </location>
</feature>
<proteinExistence type="predicted"/>
<feature type="compositionally biased region" description="Low complexity" evidence="1">
    <location>
        <begin position="44"/>
        <end position="67"/>
    </location>
</feature>